<keyword evidence="5" id="KW-0804">Transcription</keyword>
<evidence type="ECO:0000256" key="3">
    <source>
        <dbReference type="ARBA" id="ARBA00023015"/>
    </source>
</evidence>
<dbReference type="InterPro" id="IPR036390">
    <property type="entry name" value="WH_DNA-bd_sf"/>
</dbReference>
<reference evidence="8 9" key="1">
    <citation type="submission" date="2018-12" db="EMBL/GenBank/DDBJ databases">
        <authorList>
            <person name="Grouzdev D.S."/>
            <person name="Krutkina M.S."/>
        </authorList>
    </citation>
    <scope>NUCLEOTIDE SEQUENCE [LARGE SCALE GENOMIC DNA]</scope>
    <source>
        <strain evidence="8 9">RmlP026</strain>
    </source>
</reference>
<evidence type="ECO:0000256" key="4">
    <source>
        <dbReference type="ARBA" id="ARBA00023125"/>
    </source>
</evidence>
<dbReference type="InterPro" id="IPR051446">
    <property type="entry name" value="HTH_trans_reg/aminotransferase"/>
</dbReference>
<dbReference type="PANTHER" id="PTHR46577:SF1">
    <property type="entry name" value="HTH-TYPE TRANSCRIPTIONAL REGULATORY PROTEIN GABR"/>
    <property type="match status" value="1"/>
</dbReference>
<dbReference type="InterPro" id="IPR000524">
    <property type="entry name" value="Tscrpt_reg_HTH_GntR"/>
</dbReference>
<evidence type="ECO:0000259" key="7">
    <source>
        <dbReference type="PROSITE" id="PS50949"/>
    </source>
</evidence>
<evidence type="ECO:0000313" key="9">
    <source>
        <dbReference type="Proteomes" id="UP000290759"/>
    </source>
</evidence>
<gene>
    <name evidence="8" type="ORF">D3273_20560</name>
</gene>
<keyword evidence="2" id="KW-0663">Pyridoxal phosphate</keyword>
<evidence type="ECO:0000256" key="6">
    <source>
        <dbReference type="SAM" id="MobiDB-lite"/>
    </source>
</evidence>
<comment type="caution">
    <text evidence="8">The sequence shown here is derived from an EMBL/GenBank/DDBJ whole genome shotgun (WGS) entry which is preliminary data.</text>
</comment>
<dbReference type="GO" id="GO:0008483">
    <property type="term" value="F:transaminase activity"/>
    <property type="evidence" value="ECO:0007669"/>
    <property type="project" value="UniProtKB-KW"/>
</dbReference>
<keyword evidence="4" id="KW-0238">DNA-binding</keyword>
<dbReference type="InterPro" id="IPR015424">
    <property type="entry name" value="PyrdxlP-dep_Trfase"/>
</dbReference>
<reference evidence="8 9" key="2">
    <citation type="submission" date="2019-02" db="EMBL/GenBank/DDBJ databases">
        <title>'Lichenibacterium ramalinii' gen. nov. sp. nov., 'Lichenibacterium minor' gen. nov. sp. nov.</title>
        <authorList>
            <person name="Pankratov T."/>
        </authorList>
    </citation>
    <scope>NUCLEOTIDE SEQUENCE [LARGE SCALE GENOMIC DNA]</scope>
    <source>
        <strain evidence="8 9">RmlP026</strain>
    </source>
</reference>
<keyword evidence="9" id="KW-1185">Reference proteome</keyword>
<keyword evidence="8" id="KW-0808">Transferase</keyword>
<dbReference type="Proteomes" id="UP000290759">
    <property type="component" value="Unassembled WGS sequence"/>
</dbReference>
<dbReference type="Gene3D" id="1.10.10.10">
    <property type="entry name" value="Winged helix-like DNA-binding domain superfamily/Winged helix DNA-binding domain"/>
    <property type="match status" value="1"/>
</dbReference>
<dbReference type="CDD" id="cd07377">
    <property type="entry name" value="WHTH_GntR"/>
    <property type="match status" value="1"/>
</dbReference>
<feature type="domain" description="HTH gntR-type" evidence="7">
    <location>
        <begin position="76"/>
        <end position="144"/>
    </location>
</feature>
<evidence type="ECO:0000256" key="2">
    <source>
        <dbReference type="ARBA" id="ARBA00022898"/>
    </source>
</evidence>
<keyword evidence="3" id="KW-0805">Transcription regulation</keyword>
<feature type="region of interest" description="Disordered" evidence="6">
    <location>
        <begin position="1"/>
        <end position="25"/>
    </location>
</feature>
<dbReference type="GO" id="GO:0030170">
    <property type="term" value="F:pyridoxal phosphate binding"/>
    <property type="evidence" value="ECO:0007669"/>
    <property type="project" value="InterPro"/>
</dbReference>
<sequence>MPRESRPGQGQRRSPARSKVGHGARVGAAVARDGLERPVRCLTFPGLRRRIPEVSLAAPDGPAWLHLFGDLNRTDVALQAQIRQVLVAAIEGRTLSEGTRLPSSRRLADVLAVARNTVVFAYDQLIDEGYLVSVERSGVFVASLDGRAREAAAPRCPDGAEWTARFALRPSLLRHIAKPRDWQSYPYPFLFGQFDPSLFPTQSWRESVAAASTVSSINDWAGDLIDDDDPELLEQLRAQVLPRRGIWAAEGEAMITIGAQQALYLVTRLLVGSGTPVAVEDPGYPDARHMVALAGGIVRPMPVDGAGAVWHEGLAECRLAILTPGHQCPTTAILSPERRRAILAAARAQDAVIVEDDYDADMFAEGERAPPLKSQDTEARVVYVGSLSKALAPGLRLGYVVAPAPVIAELRVLRRIMLRHPPSNNQRAMAMFIGLGHYRGHLRRVAAALSERAAIVDAALPHHLPGFAARRNAGAASAWITGPEGFDARRLVEAARGAGVLIEPGDVFFADPERGRRCFRLGFSSIRTERIEEGLRRLGRLVG</sequence>
<dbReference type="SUPFAM" id="SSF46785">
    <property type="entry name" value="Winged helix' DNA-binding domain"/>
    <property type="match status" value="1"/>
</dbReference>
<dbReference type="SUPFAM" id="SSF53383">
    <property type="entry name" value="PLP-dependent transferases"/>
    <property type="match status" value="1"/>
</dbReference>
<dbReference type="EMBL" id="QYBB01000032">
    <property type="protein sequence ID" value="RYC30089.1"/>
    <property type="molecule type" value="Genomic_DNA"/>
</dbReference>
<dbReference type="InterPro" id="IPR015421">
    <property type="entry name" value="PyrdxlP-dep_Trfase_major"/>
</dbReference>
<dbReference type="AlphaFoldDB" id="A0A4Q2U0X9"/>
<dbReference type="Gene3D" id="3.40.640.10">
    <property type="entry name" value="Type I PLP-dependent aspartate aminotransferase-like (Major domain)"/>
    <property type="match status" value="1"/>
</dbReference>
<evidence type="ECO:0000256" key="1">
    <source>
        <dbReference type="ARBA" id="ARBA00005384"/>
    </source>
</evidence>
<dbReference type="Pfam" id="PF00155">
    <property type="entry name" value="Aminotran_1_2"/>
    <property type="match status" value="1"/>
</dbReference>
<proteinExistence type="inferred from homology"/>
<dbReference type="PANTHER" id="PTHR46577">
    <property type="entry name" value="HTH-TYPE TRANSCRIPTIONAL REGULATORY PROTEIN GABR"/>
    <property type="match status" value="1"/>
</dbReference>
<dbReference type="Pfam" id="PF00392">
    <property type="entry name" value="GntR"/>
    <property type="match status" value="1"/>
</dbReference>
<keyword evidence="8" id="KW-0032">Aminotransferase</keyword>
<dbReference type="InterPro" id="IPR036388">
    <property type="entry name" value="WH-like_DNA-bd_sf"/>
</dbReference>
<accession>A0A4Q2U0X9</accession>
<dbReference type="CDD" id="cd00609">
    <property type="entry name" value="AAT_like"/>
    <property type="match status" value="1"/>
</dbReference>
<evidence type="ECO:0000256" key="5">
    <source>
        <dbReference type="ARBA" id="ARBA00023163"/>
    </source>
</evidence>
<dbReference type="InterPro" id="IPR004839">
    <property type="entry name" value="Aminotransferase_I/II_large"/>
</dbReference>
<dbReference type="GO" id="GO:0003700">
    <property type="term" value="F:DNA-binding transcription factor activity"/>
    <property type="evidence" value="ECO:0007669"/>
    <property type="project" value="InterPro"/>
</dbReference>
<organism evidence="8 9">
    <name type="scientific">Lichenibacterium minor</name>
    <dbReference type="NCBI Taxonomy" id="2316528"/>
    <lineage>
        <taxon>Bacteria</taxon>
        <taxon>Pseudomonadati</taxon>
        <taxon>Pseudomonadota</taxon>
        <taxon>Alphaproteobacteria</taxon>
        <taxon>Hyphomicrobiales</taxon>
        <taxon>Lichenihabitantaceae</taxon>
        <taxon>Lichenibacterium</taxon>
    </lineage>
</organism>
<comment type="similarity">
    <text evidence="1">In the C-terminal section; belongs to the class-I pyridoxal-phosphate-dependent aminotransferase family.</text>
</comment>
<dbReference type="SMART" id="SM00345">
    <property type="entry name" value="HTH_GNTR"/>
    <property type="match status" value="1"/>
</dbReference>
<protein>
    <submittedName>
        <fullName evidence="8">PLP-dependent aminotransferase family protein</fullName>
    </submittedName>
</protein>
<dbReference type="PROSITE" id="PS50949">
    <property type="entry name" value="HTH_GNTR"/>
    <property type="match status" value="1"/>
</dbReference>
<dbReference type="GO" id="GO:0003677">
    <property type="term" value="F:DNA binding"/>
    <property type="evidence" value="ECO:0007669"/>
    <property type="project" value="UniProtKB-KW"/>
</dbReference>
<evidence type="ECO:0000313" key="8">
    <source>
        <dbReference type="EMBL" id="RYC30089.1"/>
    </source>
</evidence>
<dbReference type="OrthoDB" id="9808770at2"/>
<name>A0A4Q2U0X9_9HYPH</name>